<feature type="region of interest" description="Disordered" evidence="2">
    <location>
        <begin position="264"/>
        <end position="305"/>
    </location>
</feature>
<gene>
    <name evidence="4" type="ORF">CTAYLR_003091</name>
</gene>
<feature type="domain" description="Mto1-like Mto2p-binding" evidence="3">
    <location>
        <begin position="338"/>
        <end position="374"/>
    </location>
</feature>
<sequence>MATRKFAKPRRPETQGRKVSIQIPKTWESAVVEALSGVDIGLGSDEEVVKKVFSKDSVILLCTLVFRRAHAMDVDHRNAISAVVSEAFRWHVKAPVTQQRDATEEATTGYGTRPASPRSPGVPIASLNGARGIPNWACAYLNEKADFWSEAEVPAVLVNGEPGPGEPRAFVVKRLASMTQHWISVHEHELRGGFRGAVIAEFVKGIYEDYWAHRDDKPEDGNASRWERVFVIDASFAIGCILCGTIRFMQNGGELNLAELMPPRPRVAPAEGSGPSRPQKPSGSLAKKQDVRRSAENGVESTDAPRNVSDAFIAADHQSPASSSSLQASFINMAHQVQARLVELETRLDAERRARGSARFEIDDLRAENEELRVENGKLRAEIDDLRAEGKDLRAEKGALVLAGEDCETTVRELRARLKILDARVKEVANGPEATPPDNAGDRPSDSDVPSCMPLETMMRTRFVAVAVESLDVTLGIRATEDARTEEVRAKVERRLRDATGETRWAVMALGLRASGKFVLVDPWVPLGDWPREGEVSAKIGIASSSTSDEQSVAAVDAALASCRAAQQLTDVLVAKLVVRTDEAQPARPGEEKADDPETLLDDGPPPKRARSDGDA</sequence>
<dbReference type="InterPro" id="IPR024545">
    <property type="entry name" value="Mto1-like_Mto2p-bd"/>
</dbReference>
<dbReference type="Proteomes" id="UP001230188">
    <property type="component" value="Unassembled WGS sequence"/>
</dbReference>
<accession>A0AAD7U6F0</accession>
<proteinExistence type="predicted"/>
<feature type="region of interest" description="Disordered" evidence="2">
    <location>
        <begin position="96"/>
        <end position="121"/>
    </location>
</feature>
<evidence type="ECO:0000259" key="3">
    <source>
        <dbReference type="Pfam" id="PF12808"/>
    </source>
</evidence>
<keyword evidence="5" id="KW-1185">Reference proteome</keyword>
<name>A0AAD7U6F0_9STRA</name>
<dbReference type="AlphaFoldDB" id="A0AAD7U6F0"/>
<feature type="region of interest" description="Disordered" evidence="2">
    <location>
        <begin position="580"/>
        <end position="616"/>
    </location>
</feature>
<feature type="compositionally biased region" description="Basic and acidic residues" evidence="2">
    <location>
        <begin position="580"/>
        <end position="592"/>
    </location>
</feature>
<evidence type="ECO:0000256" key="1">
    <source>
        <dbReference type="SAM" id="Coils"/>
    </source>
</evidence>
<dbReference type="EMBL" id="JAQMWT010000667">
    <property type="protein sequence ID" value="KAJ8598675.1"/>
    <property type="molecule type" value="Genomic_DNA"/>
</dbReference>
<reference evidence="4" key="1">
    <citation type="submission" date="2023-01" db="EMBL/GenBank/DDBJ databases">
        <title>Metagenome sequencing of chrysophaentin producing Chrysophaeum taylorii.</title>
        <authorList>
            <person name="Davison J."/>
            <person name="Bewley C."/>
        </authorList>
    </citation>
    <scope>NUCLEOTIDE SEQUENCE</scope>
    <source>
        <strain evidence="4">NIES-1699</strain>
    </source>
</reference>
<feature type="coiled-coil region" evidence="1">
    <location>
        <begin position="334"/>
        <end position="396"/>
    </location>
</feature>
<protein>
    <recommendedName>
        <fullName evidence="3">Mto1-like Mto2p-binding domain-containing protein</fullName>
    </recommendedName>
</protein>
<dbReference type="Pfam" id="PF12808">
    <property type="entry name" value="Mto2_bdg"/>
    <property type="match status" value="1"/>
</dbReference>
<feature type="region of interest" description="Disordered" evidence="2">
    <location>
        <begin position="429"/>
        <end position="450"/>
    </location>
</feature>
<evidence type="ECO:0000313" key="5">
    <source>
        <dbReference type="Proteomes" id="UP001230188"/>
    </source>
</evidence>
<organism evidence="4 5">
    <name type="scientific">Chrysophaeum taylorii</name>
    <dbReference type="NCBI Taxonomy" id="2483200"/>
    <lineage>
        <taxon>Eukaryota</taxon>
        <taxon>Sar</taxon>
        <taxon>Stramenopiles</taxon>
        <taxon>Ochrophyta</taxon>
        <taxon>Pelagophyceae</taxon>
        <taxon>Pelagomonadales</taxon>
        <taxon>Pelagomonadaceae</taxon>
        <taxon>Chrysophaeum</taxon>
    </lineage>
</organism>
<comment type="caution">
    <text evidence="4">The sequence shown here is derived from an EMBL/GenBank/DDBJ whole genome shotgun (WGS) entry which is preliminary data.</text>
</comment>
<evidence type="ECO:0000256" key="2">
    <source>
        <dbReference type="SAM" id="MobiDB-lite"/>
    </source>
</evidence>
<evidence type="ECO:0000313" key="4">
    <source>
        <dbReference type="EMBL" id="KAJ8598675.1"/>
    </source>
</evidence>
<feature type="compositionally biased region" description="Polar residues" evidence="2">
    <location>
        <begin position="96"/>
        <end position="110"/>
    </location>
</feature>
<keyword evidence="1" id="KW-0175">Coiled coil</keyword>